<dbReference type="Proteomes" id="UP001597169">
    <property type="component" value="Unassembled WGS sequence"/>
</dbReference>
<evidence type="ECO:0008006" key="4">
    <source>
        <dbReference type="Google" id="ProtNLM"/>
    </source>
</evidence>
<feature type="transmembrane region" description="Helical" evidence="1">
    <location>
        <begin position="63"/>
        <end position="90"/>
    </location>
</feature>
<proteinExistence type="predicted"/>
<comment type="caution">
    <text evidence="2">The sequence shown here is derived from an EMBL/GenBank/DDBJ whole genome shotgun (WGS) entry which is preliminary data.</text>
</comment>
<reference evidence="3" key="1">
    <citation type="journal article" date="2019" name="Int. J. Syst. Evol. Microbiol.">
        <title>The Global Catalogue of Microorganisms (GCM) 10K type strain sequencing project: providing services to taxonomists for standard genome sequencing and annotation.</title>
        <authorList>
            <consortium name="The Broad Institute Genomics Platform"/>
            <consortium name="The Broad Institute Genome Sequencing Center for Infectious Disease"/>
            <person name="Wu L."/>
            <person name="Ma J."/>
        </authorList>
    </citation>
    <scope>NUCLEOTIDE SEQUENCE [LARGE SCALE GENOMIC DNA]</scope>
    <source>
        <strain evidence="3">CCUG 53519</strain>
    </source>
</reference>
<sequence>MSYTRCDYLRWDSYIAFFVVITIVITILGFLLTKTKIKRAFWGIGQICISLILYFVLIGKGDIYAAGTLLISCFFGILGGLVILLSCFFIKRKVIK</sequence>
<feature type="transmembrane region" description="Helical" evidence="1">
    <location>
        <begin position="40"/>
        <end position="57"/>
    </location>
</feature>
<evidence type="ECO:0000256" key="1">
    <source>
        <dbReference type="SAM" id="Phobius"/>
    </source>
</evidence>
<keyword evidence="1" id="KW-1133">Transmembrane helix</keyword>
<keyword evidence="1" id="KW-0812">Transmembrane</keyword>
<keyword evidence="1" id="KW-0472">Membrane</keyword>
<evidence type="ECO:0000313" key="2">
    <source>
        <dbReference type="EMBL" id="MFD1127918.1"/>
    </source>
</evidence>
<accession>A0ABW3PSV1</accession>
<feature type="transmembrane region" description="Helical" evidence="1">
    <location>
        <begin position="14"/>
        <end position="33"/>
    </location>
</feature>
<name>A0ABW3PSV1_9BACL</name>
<keyword evidence="3" id="KW-1185">Reference proteome</keyword>
<organism evidence="2 3">
    <name type="scientific">Paenibacillus provencensis</name>
    <dbReference type="NCBI Taxonomy" id="441151"/>
    <lineage>
        <taxon>Bacteria</taxon>
        <taxon>Bacillati</taxon>
        <taxon>Bacillota</taxon>
        <taxon>Bacilli</taxon>
        <taxon>Bacillales</taxon>
        <taxon>Paenibacillaceae</taxon>
        <taxon>Paenibacillus</taxon>
    </lineage>
</organism>
<protein>
    <recommendedName>
        <fullName evidence="4">YesK-like protein</fullName>
    </recommendedName>
</protein>
<dbReference type="EMBL" id="JBHTKX010000001">
    <property type="protein sequence ID" value="MFD1127918.1"/>
    <property type="molecule type" value="Genomic_DNA"/>
</dbReference>
<gene>
    <name evidence="2" type="ORF">ACFQ3J_07020</name>
</gene>
<evidence type="ECO:0000313" key="3">
    <source>
        <dbReference type="Proteomes" id="UP001597169"/>
    </source>
</evidence>